<sequence length="650" mass="68722">MKWVMRIGVILVAVVGILIAGVLLLPGDRIAAIVTDQIRAQTGRELTVSEDVRLTLWPVLGVETGPMTLSNPDWAGPEPMFSAQKVSIGIAAPALLRGEVRVKRIIADDPVLRLMESQGRRNWEFGATPSGGTVRQSNMGPDGGGALSAITLENLKLHNARLVYKDDGGTAFDLSQVEMTARWPSETAPFDLQLRVQPGSQPVDLTVRLHDFVAFSQGAITRLELTAATEGGEVQYEGQISHLGEAAGKVSLKVSDTQRVLVAVGQSGLSLPEGLGRAANIAAQITYTRDGRLSLRKMQLGLGKNQLSGDVDLVLTGKPRFTAQLSANDLDFSAVTTSAQEEGSSGANQTSEGWSKDTIDGSGLALADGVVSLSARSIKTPLISLGATNLSLSVDRSRAVLKMAPVSVFAGTLNGQLVANNRNGLSVGGKLRAEGIEMQQALMLLGGVDRLSGKATASLEFLGVGASEYAIMNSLSGQGRVQMGRGIISGFDLDRLMESGQSGGGTTVFNSLSGSYSMANGILHNQDLLLQLDNYRADGTGRVGLGARDIDYVFTPVALRANAGKGLAIPVRIVGPWADPSIKPDLSQVIEAAAGVQIDEAEDQAKGKLFEKLGEELDQTVTEDQDVEELIKDRLEDEAKKGLFKLFGVD</sequence>
<organism evidence="3 4">
    <name type="scientific">Phaeobacter gallaeciensis</name>
    <dbReference type="NCBI Taxonomy" id="60890"/>
    <lineage>
        <taxon>Bacteria</taxon>
        <taxon>Pseudomonadati</taxon>
        <taxon>Pseudomonadota</taxon>
        <taxon>Alphaproteobacteria</taxon>
        <taxon>Rhodobacterales</taxon>
        <taxon>Roseobacteraceae</taxon>
        <taxon>Phaeobacter</taxon>
    </lineage>
</organism>
<dbReference type="OrthoDB" id="5439561at2"/>
<dbReference type="AlphaFoldDB" id="A0A366XD84"/>
<protein>
    <submittedName>
        <fullName evidence="3">AsmA family protein</fullName>
    </submittedName>
</protein>
<dbReference type="InterPro" id="IPR052894">
    <property type="entry name" value="AsmA-related"/>
</dbReference>
<gene>
    <name evidence="3" type="ORF">DS909_01885</name>
</gene>
<evidence type="ECO:0000313" key="3">
    <source>
        <dbReference type="EMBL" id="RBW61489.1"/>
    </source>
</evidence>
<dbReference type="GO" id="GO:0005886">
    <property type="term" value="C:plasma membrane"/>
    <property type="evidence" value="ECO:0007669"/>
    <property type="project" value="TreeGrafter"/>
</dbReference>
<dbReference type="GO" id="GO:0090313">
    <property type="term" value="P:regulation of protein targeting to membrane"/>
    <property type="evidence" value="ECO:0007669"/>
    <property type="project" value="TreeGrafter"/>
</dbReference>
<proteinExistence type="predicted"/>
<evidence type="ECO:0000259" key="2">
    <source>
        <dbReference type="Pfam" id="PF05170"/>
    </source>
</evidence>
<evidence type="ECO:0000256" key="1">
    <source>
        <dbReference type="SAM" id="MobiDB-lite"/>
    </source>
</evidence>
<feature type="domain" description="AsmA" evidence="2">
    <location>
        <begin position="318"/>
        <end position="528"/>
    </location>
</feature>
<accession>A0A366XD84</accession>
<dbReference type="PANTHER" id="PTHR30441">
    <property type="entry name" value="DUF748 DOMAIN-CONTAINING PROTEIN"/>
    <property type="match status" value="1"/>
</dbReference>
<dbReference type="Proteomes" id="UP000252706">
    <property type="component" value="Unassembled WGS sequence"/>
</dbReference>
<dbReference type="Pfam" id="PF05170">
    <property type="entry name" value="AsmA"/>
    <property type="match status" value="2"/>
</dbReference>
<dbReference type="EMBL" id="QOCE01000005">
    <property type="protein sequence ID" value="RBW61489.1"/>
    <property type="molecule type" value="Genomic_DNA"/>
</dbReference>
<dbReference type="PANTHER" id="PTHR30441:SF4">
    <property type="entry name" value="PROTEIN ASMA"/>
    <property type="match status" value="1"/>
</dbReference>
<dbReference type="InterPro" id="IPR007844">
    <property type="entry name" value="AsmA"/>
</dbReference>
<feature type="compositionally biased region" description="Polar residues" evidence="1">
    <location>
        <begin position="336"/>
        <end position="353"/>
    </location>
</feature>
<evidence type="ECO:0000313" key="4">
    <source>
        <dbReference type="Proteomes" id="UP000252706"/>
    </source>
</evidence>
<name>A0A366XD84_9RHOB</name>
<comment type="caution">
    <text evidence="3">The sequence shown here is derived from an EMBL/GenBank/DDBJ whole genome shotgun (WGS) entry which is preliminary data.</text>
</comment>
<dbReference type="RefSeq" id="WP_113821749.1">
    <property type="nucleotide sequence ID" value="NZ_QOCE01000005.1"/>
</dbReference>
<reference evidence="3 4" key="1">
    <citation type="submission" date="2018-07" db="EMBL/GenBank/DDBJ databases">
        <title>Modular assembly of carbohydrate-degrading microbial communities in the ocean.</title>
        <authorList>
            <person name="Enke T.N."/>
            <person name="Datta M.S."/>
            <person name="Schwartzman J.A."/>
            <person name="Cermak N."/>
            <person name="Schmitz D.A."/>
            <person name="Barrere J."/>
            <person name="Cordero O.X."/>
        </authorList>
    </citation>
    <scope>NUCLEOTIDE SEQUENCE [LARGE SCALE GENOMIC DNA]</scope>
    <source>
        <strain evidence="3 4">C3M10</strain>
    </source>
</reference>
<feature type="domain" description="AsmA" evidence="2">
    <location>
        <begin position="6"/>
        <end position="167"/>
    </location>
</feature>
<feature type="region of interest" description="Disordered" evidence="1">
    <location>
        <begin position="336"/>
        <end position="355"/>
    </location>
</feature>